<dbReference type="PROSITE" id="PS50043">
    <property type="entry name" value="HTH_LUXR_2"/>
    <property type="match status" value="1"/>
</dbReference>
<dbReference type="InterPro" id="IPR000792">
    <property type="entry name" value="Tscrpt_reg_LuxR_C"/>
</dbReference>
<reference evidence="7" key="1">
    <citation type="submission" date="2016-10" db="EMBL/GenBank/DDBJ databases">
        <authorList>
            <person name="Varghese N."/>
            <person name="Submissions S."/>
        </authorList>
    </citation>
    <scope>NUCLEOTIDE SEQUENCE [LARGE SCALE GENOMIC DNA]</scope>
    <source>
        <strain evidence="7">DSM 10014</strain>
    </source>
</reference>
<dbReference type="Gene3D" id="3.30.450.20">
    <property type="entry name" value="PAS domain"/>
    <property type="match status" value="1"/>
</dbReference>
<keyword evidence="2" id="KW-0238">DNA-binding</keyword>
<dbReference type="Proteomes" id="UP000183076">
    <property type="component" value="Unassembled WGS sequence"/>
</dbReference>
<dbReference type="PANTHER" id="PTHR44688:SF16">
    <property type="entry name" value="DNA-BINDING TRANSCRIPTIONAL ACTIVATOR DEVR_DOSR"/>
    <property type="match status" value="1"/>
</dbReference>
<name>A0A1H3DLG7_9RHOB</name>
<dbReference type="Gene3D" id="1.10.10.10">
    <property type="entry name" value="Winged helix-like DNA-binding domain superfamily/Winged helix DNA-binding domain"/>
    <property type="match status" value="1"/>
</dbReference>
<gene>
    <name evidence="6" type="ORF">SAMN04488041_11121</name>
</gene>
<dbReference type="STRING" id="60137.SAMN04488041_11121"/>
<proteinExistence type="predicted"/>
<evidence type="ECO:0000259" key="5">
    <source>
        <dbReference type="PROSITE" id="PS50112"/>
    </source>
</evidence>
<dbReference type="PROSITE" id="PS00622">
    <property type="entry name" value="HTH_LUXR_1"/>
    <property type="match status" value="1"/>
</dbReference>
<dbReference type="RefSeq" id="WP_074637600.1">
    <property type="nucleotide sequence ID" value="NZ_FNNB01000011.1"/>
</dbReference>
<dbReference type="Pfam" id="PF00196">
    <property type="entry name" value="GerE"/>
    <property type="match status" value="1"/>
</dbReference>
<feature type="domain" description="HTH luxR-type" evidence="4">
    <location>
        <begin position="126"/>
        <end position="191"/>
    </location>
</feature>
<keyword evidence="1" id="KW-0805">Transcription regulation</keyword>
<dbReference type="Pfam" id="PF13426">
    <property type="entry name" value="PAS_9"/>
    <property type="match status" value="1"/>
</dbReference>
<dbReference type="NCBIfam" id="TIGR00229">
    <property type="entry name" value="sensory_box"/>
    <property type="match status" value="1"/>
</dbReference>
<dbReference type="SMART" id="SM00421">
    <property type="entry name" value="HTH_LUXR"/>
    <property type="match status" value="1"/>
</dbReference>
<accession>A0A1H3DLG7</accession>
<dbReference type="CDD" id="cd00130">
    <property type="entry name" value="PAS"/>
    <property type="match status" value="1"/>
</dbReference>
<evidence type="ECO:0000256" key="1">
    <source>
        <dbReference type="ARBA" id="ARBA00023015"/>
    </source>
</evidence>
<dbReference type="InterPro" id="IPR036388">
    <property type="entry name" value="WH-like_DNA-bd_sf"/>
</dbReference>
<dbReference type="PROSITE" id="PS50112">
    <property type="entry name" value="PAS"/>
    <property type="match status" value="1"/>
</dbReference>
<organism evidence="6 7">
    <name type="scientific">Sulfitobacter pontiacus</name>
    <dbReference type="NCBI Taxonomy" id="60137"/>
    <lineage>
        <taxon>Bacteria</taxon>
        <taxon>Pseudomonadati</taxon>
        <taxon>Pseudomonadota</taxon>
        <taxon>Alphaproteobacteria</taxon>
        <taxon>Rhodobacterales</taxon>
        <taxon>Roseobacteraceae</taxon>
        <taxon>Sulfitobacter</taxon>
    </lineage>
</organism>
<sequence>MQLIDTSTTQKASSLGFQESPVAQIIVRYRRIIEANKAVERLFGYTRADLINRSVQRLYPSTADFNQIGERCEARMRETGDTNYEDERFMQASDKTIFWVQAKGATLSPQDPFSLMIWSFEKIADKSYRSVDLSPREREVAHHLVNGRTSREIGEALNISHRTVEVHRARLMRKFNVKNTAALVSEIVHAF</sequence>
<evidence type="ECO:0000313" key="6">
    <source>
        <dbReference type="EMBL" id="SDX66514.1"/>
    </source>
</evidence>
<dbReference type="InterPro" id="IPR000014">
    <property type="entry name" value="PAS"/>
</dbReference>
<dbReference type="InterPro" id="IPR016032">
    <property type="entry name" value="Sig_transdc_resp-reg_C-effctor"/>
</dbReference>
<dbReference type="SUPFAM" id="SSF55785">
    <property type="entry name" value="PYP-like sensor domain (PAS domain)"/>
    <property type="match status" value="1"/>
</dbReference>
<evidence type="ECO:0000259" key="4">
    <source>
        <dbReference type="PROSITE" id="PS50043"/>
    </source>
</evidence>
<dbReference type="GO" id="GO:0003677">
    <property type="term" value="F:DNA binding"/>
    <property type="evidence" value="ECO:0007669"/>
    <property type="project" value="UniProtKB-KW"/>
</dbReference>
<evidence type="ECO:0000313" key="7">
    <source>
        <dbReference type="Proteomes" id="UP000183076"/>
    </source>
</evidence>
<dbReference type="SUPFAM" id="SSF46894">
    <property type="entry name" value="C-terminal effector domain of the bipartite response regulators"/>
    <property type="match status" value="1"/>
</dbReference>
<protein>
    <submittedName>
        <fullName evidence="6">PAS domain S-box-containing protein</fullName>
    </submittedName>
</protein>
<dbReference type="CDD" id="cd06170">
    <property type="entry name" value="LuxR_C_like"/>
    <property type="match status" value="1"/>
</dbReference>
<dbReference type="InterPro" id="IPR035965">
    <property type="entry name" value="PAS-like_dom_sf"/>
</dbReference>
<evidence type="ECO:0000256" key="2">
    <source>
        <dbReference type="ARBA" id="ARBA00023125"/>
    </source>
</evidence>
<dbReference type="PANTHER" id="PTHR44688">
    <property type="entry name" value="DNA-BINDING TRANSCRIPTIONAL ACTIVATOR DEVR_DOSR"/>
    <property type="match status" value="1"/>
</dbReference>
<evidence type="ECO:0000256" key="3">
    <source>
        <dbReference type="ARBA" id="ARBA00023163"/>
    </source>
</evidence>
<keyword evidence="3" id="KW-0804">Transcription</keyword>
<dbReference type="EMBL" id="FNNB01000011">
    <property type="protein sequence ID" value="SDX66514.1"/>
    <property type="molecule type" value="Genomic_DNA"/>
</dbReference>
<dbReference type="AlphaFoldDB" id="A0A1H3DLG7"/>
<dbReference type="GO" id="GO:0006355">
    <property type="term" value="P:regulation of DNA-templated transcription"/>
    <property type="evidence" value="ECO:0007669"/>
    <property type="project" value="InterPro"/>
</dbReference>
<dbReference type="PRINTS" id="PR00038">
    <property type="entry name" value="HTHLUXR"/>
</dbReference>
<feature type="domain" description="PAS" evidence="5">
    <location>
        <begin position="31"/>
        <end position="61"/>
    </location>
</feature>